<evidence type="ECO:0000313" key="3">
    <source>
        <dbReference type="Proteomes" id="UP000033640"/>
    </source>
</evidence>
<feature type="chain" id="PRO_5002444968" evidence="1">
    <location>
        <begin position="31"/>
        <end position="118"/>
    </location>
</feature>
<organism evidence="2 3">
    <name type="scientific">Microbacterium oxydans</name>
    <dbReference type="NCBI Taxonomy" id="82380"/>
    <lineage>
        <taxon>Bacteria</taxon>
        <taxon>Bacillati</taxon>
        <taxon>Actinomycetota</taxon>
        <taxon>Actinomycetes</taxon>
        <taxon>Micrococcales</taxon>
        <taxon>Microbacteriaceae</taxon>
        <taxon>Microbacterium</taxon>
    </lineage>
</organism>
<protein>
    <submittedName>
        <fullName evidence="2">Uncharacterized protein</fullName>
    </submittedName>
</protein>
<dbReference type="Proteomes" id="UP000033640">
    <property type="component" value="Unassembled WGS sequence"/>
</dbReference>
<dbReference type="PROSITE" id="PS51318">
    <property type="entry name" value="TAT"/>
    <property type="match status" value="1"/>
</dbReference>
<name>A0A0F0LA03_9MICO</name>
<gene>
    <name evidence="2" type="ORF">RS83_01169</name>
</gene>
<evidence type="ECO:0000256" key="1">
    <source>
        <dbReference type="SAM" id="SignalP"/>
    </source>
</evidence>
<proteinExistence type="predicted"/>
<dbReference type="AlphaFoldDB" id="A0A0F0LA03"/>
<keyword evidence="1" id="KW-0732">Signal</keyword>
<dbReference type="PATRIC" id="fig|82380.11.peg.1200"/>
<evidence type="ECO:0000313" key="2">
    <source>
        <dbReference type="EMBL" id="KJL30027.1"/>
    </source>
</evidence>
<feature type="signal peptide" evidence="1">
    <location>
        <begin position="1"/>
        <end position="30"/>
    </location>
</feature>
<sequence>MKARRGFGQVLAAAAVTALLVLGFPLAASAASWNLYFDGSSSQNQTLSSGTKQMSGGRAQALVLTTYAQVTQVGVGTQSGGSTATLTHALVNTSSYCQWKSTSAHQPKKYALQCWYER</sequence>
<accession>A0A0F0LA03</accession>
<dbReference type="InterPro" id="IPR006311">
    <property type="entry name" value="TAT_signal"/>
</dbReference>
<dbReference type="EMBL" id="JYIW01000021">
    <property type="protein sequence ID" value="KJL30027.1"/>
    <property type="molecule type" value="Genomic_DNA"/>
</dbReference>
<comment type="caution">
    <text evidence="2">The sequence shown here is derived from an EMBL/GenBank/DDBJ whole genome shotgun (WGS) entry which is preliminary data.</text>
</comment>
<reference evidence="2 3" key="1">
    <citation type="submission" date="2015-02" db="EMBL/GenBank/DDBJ databases">
        <title>Draft genome sequences of ten Microbacterium spp. with emphasis on heavy metal contaminated environments.</title>
        <authorList>
            <person name="Corretto E."/>
        </authorList>
    </citation>
    <scope>NUCLEOTIDE SEQUENCE [LARGE SCALE GENOMIC DNA]</scope>
    <source>
        <strain evidence="2 3">BEL4b</strain>
    </source>
</reference>